<evidence type="ECO:0008006" key="3">
    <source>
        <dbReference type="Google" id="ProtNLM"/>
    </source>
</evidence>
<dbReference type="GeneID" id="67179957"/>
<proteinExistence type="predicted"/>
<reference evidence="1 2" key="1">
    <citation type="journal article" date="2021" name="Int. J. Syst. Evol. Microbiol.">
        <title>Halobaculum halophilum sp. nov. and Halobaculum salinum sp. nov., isolated from salt lake and saline soil.</title>
        <authorList>
            <person name="Cui H.L."/>
            <person name="Shi X.W."/>
            <person name="Yin X.M."/>
            <person name="Yang X.Y."/>
            <person name="Hou J."/>
            <person name="Zhu L."/>
        </authorList>
    </citation>
    <scope>NUCLEOTIDE SEQUENCE [LARGE SCALE GENOMIC DNA]</scope>
    <source>
        <strain evidence="1 2">NBRC 109044</strain>
    </source>
</reference>
<protein>
    <recommendedName>
        <fullName evidence="3">PRC-barrel domain-containing protein</fullName>
    </recommendedName>
</protein>
<name>A0A8T8WIT5_9EURY</name>
<accession>A0A8T8WIT5</accession>
<dbReference type="EMBL" id="CP081960">
    <property type="protein sequence ID" value="QZP39751.1"/>
    <property type="molecule type" value="Genomic_DNA"/>
</dbReference>
<evidence type="ECO:0000313" key="1">
    <source>
        <dbReference type="EMBL" id="QZP39751.1"/>
    </source>
</evidence>
<gene>
    <name evidence="1" type="ORF">K6T50_17405</name>
</gene>
<evidence type="ECO:0000313" key="2">
    <source>
        <dbReference type="Proteomes" id="UP000826254"/>
    </source>
</evidence>
<dbReference type="RefSeq" id="WP_222609500.1">
    <property type="nucleotide sequence ID" value="NZ_CP081960.1"/>
</dbReference>
<keyword evidence="2" id="KW-1185">Reference proteome</keyword>
<organism evidence="1 2">
    <name type="scientific">Halobaculum magnesiiphilum</name>
    <dbReference type="NCBI Taxonomy" id="1017351"/>
    <lineage>
        <taxon>Archaea</taxon>
        <taxon>Methanobacteriati</taxon>
        <taxon>Methanobacteriota</taxon>
        <taxon>Stenosarchaea group</taxon>
        <taxon>Halobacteria</taxon>
        <taxon>Halobacteriales</taxon>
        <taxon>Haloferacaceae</taxon>
        <taxon>Halobaculum</taxon>
    </lineage>
</organism>
<keyword evidence="1" id="KW-0614">Plasmid</keyword>
<geneLocation type="plasmid" evidence="1 2">
    <name>unnamed2</name>
</geneLocation>
<dbReference type="AlphaFoldDB" id="A0A8T8WIT5"/>
<dbReference type="KEGG" id="hmp:K6T50_17405"/>
<sequence length="80" mass="8983">MVRNFRAEDEGKRVITADGDEIGTIEETSGSMAHVKPSSNLSQSVRRRLGWAEEGEDMYELRTSKVDDIGSNEIKLKKNL</sequence>
<dbReference type="Proteomes" id="UP000826254">
    <property type="component" value="Plasmid unnamed2"/>
</dbReference>